<feature type="compositionally biased region" description="Basic and acidic residues" evidence="2">
    <location>
        <begin position="1"/>
        <end position="17"/>
    </location>
</feature>
<dbReference type="OrthoDB" id="3800077at2759"/>
<keyword evidence="3" id="KW-0472">Membrane</keyword>
<evidence type="ECO:0000313" key="5">
    <source>
        <dbReference type="Proteomes" id="UP000799778"/>
    </source>
</evidence>
<dbReference type="Pfam" id="PF07938">
    <property type="entry name" value="Fungal_lectin"/>
    <property type="match status" value="1"/>
</dbReference>
<feature type="region of interest" description="Disordered" evidence="2">
    <location>
        <begin position="1"/>
        <end position="29"/>
    </location>
</feature>
<dbReference type="InterPro" id="IPR012475">
    <property type="entry name" value="Fungal_lectin"/>
</dbReference>
<evidence type="ECO:0000256" key="1">
    <source>
        <dbReference type="ARBA" id="ARBA00009042"/>
    </source>
</evidence>
<dbReference type="SUPFAM" id="SSF89372">
    <property type="entry name" value="Fucose-specific lectin"/>
    <property type="match status" value="1"/>
</dbReference>
<comment type="similarity">
    <text evidence="1">Belongs to the fungal fucose-specific lectin family.</text>
</comment>
<dbReference type="RefSeq" id="XP_033376751.1">
    <property type="nucleotide sequence ID" value="XM_033534320.1"/>
</dbReference>
<feature type="transmembrane region" description="Helical" evidence="3">
    <location>
        <begin position="67"/>
        <end position="90"/>
    </location>
</feature>
<dbReference type="Proteomes" id="UP000799778">
    <property type="component" value="Unassembled WGS sequence"/>
</dbReference>
<dbReference type="AlphaFoldDB" id="A0A6A5X667"/>
<sequence length="463" mass="50947">MNDHYREEPVVGEKAAVDQDLESGKPSCSDLPEALPYAQDCEKHLADPDRGAKDSNLGCLSISRKKFFLGLAIAIVLIIVTVVGAVVGVLQSRSSSTPQKVEATVTPNTTNTTTPSGPSVQDSINATSSRIGDNSGLAITGWREASGFKARLFYQDGDGYLRIVAMDSATNQWSEGSPFAKAKLGTPLAASTHNRSIYDPTRTDYQVHVYYLDDDSKIREHVFDQNDNTGADGPLSKLNMKANAKSRLGAYWPSVAFQDESNIISEARFNCTGVDSTTDCWAGHSLNILAQEQSPIAQVPRGRRSGLLLYFQRENDKDLINYSWENTTGTWVIDEYEQAVPPSVQIAALATARNKDSDANNQWVLYQDTFGKIQYNYRTGPQGGHKGWKAPQTSAVFDQAKNNTPLACLHQASSDDLPMEYGEDMQRCYFVDKEGNVIQVYWKNEGWNSMGIVPSPSQDEQVS</sequence>
<name>A0A6A5X667_9PLEO</name>
<feature type="compositionally biased region" description="Polar residues" evidence="2">
    <location>
        <begin position="116"/>
        <end position="127"/>
    </location>
</feature>
<evidence type="ECO:0000313" key="4">
    <source>
        <dbReference type="EMBL" id="KAF2008412.1"/>
    </source>
</evidence>
<gene>
    <name evidence="4" type="ORF">BU24DRAFT_498018</name>
</gene>
<proteinExistence type="inferred from homology"/>
<feature type="region of interest" description="Disordered" evidence="2">
    <location>
        <begin position="96"/>
        <end position="127"/>
    </location>
</feature>
<keyword evidence="3" id="KW-1133">Transmembrane helix</keyword>
<reference evidence="4" key="1">
    <citation type="journal article" date="2020" name="Stud. Mycol.">
        <title>101 Dothideomycetes genomes: a test case for predicting lifestyles and emergence of pathogens.</title>
        <authorList>
            <person name="Haridas S."/>
            <person name="Albert R."/>
            <person name="Binder M."/>
            <person name="Bloem J."/>
            <person name="Labutti K."/>
            <person name="Salamov A."/>
            <person name="Andreopoulos B."/>
            <person name="Baker S."/>
            <person name="Barry K."/>
            <person name="Bills G."/>
            <person name="Bluhm B."/>
            <person name="Cannon C."/>
            <person name="Castanera R."/>
            <person name="Culley D."/>
            <person name="Daum C."/>
            <person name="Ezra D."/>
            <person name="Gonzalez J."/>
            <person name="Henrissat B."/>
            <person name="Kuo A."/>
            <person name="Liang C."/>
            <person name="Lipzen A."/>
            <person name="Lutzoni F."/>
            <person name="Magnuson J."/>
            <person name="Mondo S."/>
            <person name="Nolan M."/>
            <person name="Ohm R."/>
            <person name="Pangilinan J."/>
            <person name="Park H.-J."/>
            <person name="Ramirez L."/>
            <person name="Alfaro M."/>
            <person name="Sun H."/>
            <person name="Tritt A."/>
            <person name="Yoshinaga Y."/>
            <person name="Zwiers L.-H."/>
            <person name="Turgeon B."/>
            <person name="Goodwin S."/>
            <person name="Spatafora J."/>
            <person name="Crous P."/>
            <person name="Grigoriev I."/>
        </authorList>
    </citation>
    <scope>NUCLEOTIDE SEQUENCE</scope>
    <source>
        <strain evidence="4">CBS 175.79</strain>
    </source>
</reference>
<evidence type="ECO:0000256" key="3">
    <source>
        <dbReference type="SAM" id="Phobius"/>
    </source>
</evidence>
<dbReference type="Gene3D" id="2.120.10.70">
    <property type="entry name" value="Fucose-specific lectin"/>
    <property type="match status" value="2"/>
</dbReference>
<accession>A0A6A5X667</accession>
<dbReference type="GeneID" id="54291717"/>
<organism evidence="4 5">
    <name type="scientific">Aaosphaeria arxii CBS 175.79</name>
    <dbReference type="NCBI Taxonomy" id="1450172"/>
    <lineage>
        <taxon>Eukaryota</taxon>
        <taxon>Fungi</taxon>
        <taxon>Dikarya</taxon>
        <taxon>Ascomycota</taxon>
        <taxon>Pezizomycotina</taxon>
        <taxon>Dothideomycetes</taxon>
        <taxon>Pleosporomycetidae</taxon>
        <taxon>Pleosporales</taxon>
        <taxon>Pleosporales incertae sedis</taxon>
        <taxon>Aaosphaeria</taxon>
    </lineage>
</organism>
<feature type="compositionally biased region" description="Low complexity" evidence="2">
    <location>
        <begin position="104"/>
        <end position="115"/>
    </location>
</feature>
<evidence type="ECO:0000256" key="2">
    <source>
        <dbReference type="SAM" id="MobiDB-lite"/>
    </source>
</evidence>
<keyword evidence="5" id="KW-1185">Reference proteome</keyword>
<keyword evidence="3" id="KW-0812">Transmembrane</keyword>
<protein>
    <submittedName>
        <fullName evidence="4">Uncharacterized protein</fullName>
    </submittedName>
</protein>
<dbReference type="EMBL" id="ML978084">
    <property type="protein sequence ID" value="KAF2008412.1"/>
    <property type="molecule type" value="Genomic_DNA"/>
</dbReference>